<evidence type="ECO:0000256" key="7">
    <source>
        <dbReference type="ARBA" id="ARBA00023054"/>
    </source>
</evidence>
<evidence type="ECO:0000256" key="1">
    <source>
        <dbReference type="ARBA" id="ARBA00004642"/>
    </source>
</evidence>
<keyword evidence="9" id="KW-0804">Transcription</keyword>
<dbReference type="PANTHER" id="PTHR46600">
    <property type="entry name" value="THAP DOMAIN-CONTAINING"/>
    <property type="match status" value="1"/>
</dbReference>
<keyword evidence="3" id="KW-0479">Metal-binding</keyword>
<evidence type="ECO:0000256" key="12">
    <source>
        <dbReference type="PROSITE-ProRule" id="PRU00309"/>
    </source>
</evidence>
<organism evidence="16 17">
    <name type="scientific">Hydra vulgaris</name>
    <name type="common">Hydra</name>
    <name type="synonym">Hydra attenuata</name>
    <dbReference type="NCBI Taxonomy" id="6087"/>
    <lineage>
        <taxon>Eukaryota</taxon>
        <taxon>Metazoa</taxon>
        <taxon>Cnidaria</taxon>
        <taxon>Hydrozoa</taxon>
        <taxon>Hydroidolina</taxon>
        <taxon>Anthoathecata</taxon>
        <taxon>Aplanulata</taxon>
        <taxon>Hydridae</taxon>
        <taxon>Hydra</taxon>
    </lineage>
</organism>
<keyword evidence="5" id="KW-0862">Zinc</keyword>
<dbReference type="InterPro" id="IPR026516">
    <property type="entry name" value="THAP1/10"/>
</dbReference>
<gene>
    <name evidence="17" type="primary">LOC136086869</name>
</gene>
<keyword evidence="11" id="KW-0131">Cell cycle</keyword>
<evidence type="ECO:0000256" key="13">
    <source>
        <dbReference type="SAM" id="Coils"/>
    </source>
</evidence>
<keyword evidence="6" id="KW-0805">Transcription regulation</keyword>
<comment type="subcellular location">
    <subcellularLocation>
        <location evidence="1">Nucleus</location>
        <location evidence="1">Nucleoplasm</location>
    </subcellularLocation>
</comment>
<accession>A0ABM4CU29</accession>
<name>A0ABM4CU29_HYDVU</name>
<dbReference type="PROSITE" id="PS50950">
    <property type="entry name" value="ZF_THAP"/>
    <property type="match status" value="1"/>
</dbReference>
<dbReference type="GeneID" id="136086869"/>
<evidence type="ECO:0000256" key="9">
    <source>
        <dbReference type="ARBA" id="ARBA00023163"/>
    </source>
</evidence>
<evidence type="ECO:0000256" key="14">
    <source>
        <dbReference type="SAM" id="MobiDB-lite"/>
    </source>
</evidence>
<keyword evidence="10" id="KW-0539">Nucleus</keyword>
<dbReference type="Proteomes" id="UP001652625">
    <property type="component" value="Chromosome 11"/>
</dbReference>
<evidence type="ECO:0000313" key="16">
    <source>
        <dbReference type="Proteomes" id="UP001652625"/>
    </source>
</evidence>
<dbReference type="Pfam" id="PF05485">
    <property type="entry name" value="THAP"/>
    <property type="match status" value="1"/>
</dbReference>
<evidence type="ECO:0000256" key="11">
    <source>
        <dbReference type="ARBA" id="ARBA00023306"/>
    </source>
</evidence>
<dbReference type="InterPro" id="IPR006612">
    <property type="entry name" value="THAP_Znf"/>
</dbReference>
<reference evidence="17" key="1">
    <citation type="submission" date="2025-08" db="UniProtKB">
        <authorList>
            <consortium name="RefSeq"/>
        </authorList>
    </citation>
    <scope>IDENTIFICATION</scope>
</reference>
<proteinExistence type="inferred from homology"/>
<keyword evidence="7 13" id="KW-0175">Coiled coil</keyword>
<evidence type="ECO:0000256" key="6">
    <source>
        <dbReference type="ARBA" id="ARBA00023015"/>
    </source>
</evidence>
<dbReference type="SMART" id="SM00692">
    <property type="entry name" value="DM3"/>
    <property type="match status" value="1"/>
</dbReference>
<keyword evidence="16" id="KW-1185">Reference proteome</keyword>
<feature type="domain" description="THAP-type" evidence="15">
    <location>
        <begin position="1"/>
        <end position="82"/>
    </location>
</feature>
<dbReference type="Gene3D" id="6.20.210.20">
    <property type="entry name" value="THAP domain"/>
    <property type="match status" value="1"/>
</dbReference>
<evidence type="ECO:0000256" key="10">
    <source>
        <dbReference type="ARBA" id="ARBA00023242"/>
    </source>
</evidence>
<feature type="region of interest" description="Disordered" evidence="14">
    <location>
        <begin position="114"/>
        <end position="133"/>
    </location>
</feature>
<comment type="similarity">
    <text evidence="2">Belongs to the THAP1 family.</text>
</comment>
<evidence type="ECO:0000256" key="4">
    <source>
        <dbReference type="ARBA" id="ARBA00022771"/>
    </source>
</evidence>
<keyword evidence="8 12" id="KW-0238">DNA-binding</keyword>
<dbReference type="RefSeq" id="XP_065665436.1">
    <property type="nucleotide sequence ID" value="XM_065809364.1"/>
</dbReference>
<evidence type="ECO:0000256" key="3">
    <source>
        <dbReference type="ARBA" id="ARBA00022723"/>
    </source>
</evidence>
<evidence type="ECO:0000259" key="15">
    <source>
        <dbReference type="PROSITE" id="PS50950"/>
    </source>
</evidence>
<evidence type="ECO:0000313" key="17">
    <source>
        <dbReference type="RefSeq" id="XP_065665436.1"/>
    </source>
</evidence>
<evidence type="ECO:0000256" key="8">
    <source>
        <dbReference type="ARBA" id="ARBA00023125"/>
    </source>
</evidence>
<dbReference type="PANTHER" id="PTHR46600:SF1">
    <property type="entry name" value="THAP DOMAIN-CONTAINING PROTEIN 1"/>
    <property type="match status" value="1"/>
</dbReference>
<evidence type="ECO:0000256" key="2">
    <source>
        <dbReference type="ARBA" id="ARBA00006177"/>
    </source>
</evidence>
<dbReference type="InterPro" id="IPR038441">
    <property type="entry name" value="THAP_Znf_sf"/>
</dbReference>
<dbReference type="SMART" id="SM00980">
    <property type="entry name" value="THAP"/>
    <property type="match status" value="1"/>
</dbReference>
<keyword evidence="4 12" id="KW-0863">Zinc-finger</keyword>
<sequence>MVNNCSVYNCKSRFDKSSLISFHRFPLNDEILCKKWATAAKCLQITPSKYSRICSKHFKLEDFECQENGKRVLKKNIVPSIFDFNVSLNKNNKRNQLYNDDTSHIKKTICSISNKEVTEPDPNPNPDPNPEITNTIEKKILKQNSPKKLLLRKKIKILKQKLKRKDNKIASLSKVIQKLEKKKIISIDVAELLENNFSGLTRELLKSELKNRGKKKGVIDTLKKLKNLP</sequence>
<protein>
    <submittedName>
        <fullName evidence="17">THAP domain-containing protein 1-like</fullName>
    </submittedName>
</protein>
<evidence type="ECO:0000256" key="5">
    <source>
        <dbReference type="ARBA" id="ARBA00022833"/>
    </source>
</evidence>
<feature type="coiled-coil region" evidence="13">
    <location>
        <begin position="148"/>
        <end position="182"/>
    </location>
</feature>
<dbReference type="SUPFAM" id="SSF57716">
    <property type="entry name" value="Glucocorticoid receptor-like (DNA-binding domain)"/>
    <property type="match status" value="1"/>
</dbReference>